<evidence type="ECO:0000313" key="1">
    <source>
        <dbReference type="EMBL" id="CAJ1053425.1"/>
    </source>
</evidence>
<dbReference type="Proteomes" id="UP001178508">
    <property type="component" value="Chromosome 3"/>
</dbReference>
<proteinExistence type="predicted"/>
<gene>
    <name evidence="1" type="ORF">XNOV1_A030929</name>
</gene>
<protein>
    <submittedName>
        <fullName evidence="1">Uncharacterized protein LOC127533582 isoform X18</fullName>
    </submittedName>
</protein>
<accession>A0AAV1EXP4</accession>
<reference evidence="1" key="1">
    <citation type="submission" date="2023-08" db="EMBL/GenBank/DDBJ databases">
        <authorList>
            <person name="Alioto T."/>
            <person name="Alioto T."/>
            <person name="Gomez Garrido J."/>
        </authorList>
    </citation>
    <scope>NUCLEOTIDE SEQUENCE</scope>
</reference>
<dbReference type="PANTHER" id="PTHR33480">
    <property type="entry name" value="SET DOMAIN-CONTAINING PROTEIN-RELATED"/>
    <property type="match status" value="1"/>
</dbReference>
<keyword evidence="2" id="KW-1185">Reference proteome</keyword>
<dbReference type="EMBL" id="OY660866">
    <property type="protein sequence ID" value="CAJ1053425.1"/>
    <property type="molecule type" value="Genomic_DNA"/>
</dbReference>
<feature type="non-terminal residue" evidence="1">
    <location>
        <position position="123"/>
    </location>
</feature>
<name>A0AAV1EXP4_XYRNO</name>
<sequence>MGSRWEEFISAGALNTLKEAKWNMPQVLPFNQDVKLLNFHMENQQIVLERISPTHENYAALAKLTLALAITFNRRRAGEVSRMLLTAFRTQNKSTLHVDLAICLTPFERKMCEFFTPVEIRGK</sequence>
<dbReference type="AlphaFoldDB" id="A0AAV1EXP4"/>
<evidence type="ECO:0000313" key="2">
    <source>
        <dbReference type="Proteomes" id="UP001178508"/>
    </source>
</evidence>
<dbReference type="PANTHER" id="PTHR33480:SF5">
    <property type="entry name" value="SI:DKEY-51D8.9"/>
    <property type="match status" value="1"/>
</dbReference>
<organism evidence="1 2">
    <name type="scientific">Xyrichtys novacula</name>
    <name type="common">Pearly razorfish</name>
    <name type="synonym">Hemipteronotus novacula</name>
    <dbReference type="NCBI Taxonomy" id="13765"/>
    <lineage>
        <taxon>Eukaryota</taxon>
        <taxon>Metazoa</taxon>
        <taxon>Chordata</taxon>
        <taxon>Craniata</taxon>
        <taxon>Vertebrata</taxon>
        <taxon>Euteleostomi</taxon>
        <taxon>Actinopterygii</taxon>
        <taxon>Neopterygii</taxon>
        <taxon>Teleostei</taxon>
        <taxon>Neoteleostei</taxon>
        <taxon>Acanthomorphata</taxon>
        <taxon>Eupercaria</taxon>
        <taxon>Labriformes</taxon>
        <taxon>Labridae</taxon>
        <taxon>Xyrichtys</taxon>
    </lineage>
</organism>